<dbReference type="AlphaFoldDB" id="A0A4Z1C8S4"/>
<dbReference type="RefSeq" id="WP_135819174.1">
    <property type="nucleotide sequence ID" value="NZ_SRPG01000367.1"/>
</dbReference>
<dbReference type="PANTHER" id="PTHR30250:SF10">
    <property type="entry name" value="LIPOPOLYSACCHARIDE BIOSYNTHESIS PROTEIN WZXC"/>
    <property type="match status" value="1"/>
</dbReference>
<dbReference type="Pfam" id="PF13440">
    <property type="entry name" value="Polysacc_synt_3"/>
    <property type="match status" value="1"/>
</dbReference>
<feature type="transmembrane region" description="Helical" evidence="7">
    <location>
        <begin position="142"/>
        <end position="163"/>
    </location>
</feature>
<feature type="non-terminal residue" evidence="8">
    <location>
        <position position="308"/>
    </location>
</feature>
<name>A0A4Z1C8S4_9RHOB</name>
<keyword evidence="4 7" id="KW-0812">Transmembrane</keyword>
<feature type="transmembrane region" description="Helical" evidence="7">
    <location>
        <begin position="12"/>
        <end position="32"/>
    </location>
</feature>
<comment type="similarity">
    <text evidence="2">Belongs to the polysaccharide synthase family.</text>
</comment>
<evidence type="ECO:0000256" key="4">
    <source>
        <dbReference type="ARBA" id="ARBA00022692"/>
    </source>
</evidence>
<evidence type="ECO:0000256" key="7">
    <source>
        <dbReference type="SAM" id="Phobius"/>
    </source>
</evidence>
<dbReference type="EMBL" id="SRPG01000367">
    <property type="protein sequence ID" value="TGN42961.1"/>
    <property type="molecule type" value="Genomic_DNA"/>
</dbReference>
<sequence length="308" mass="32187">MQRDHLKSALPWIAADAAISLGSAILLALVVARLIGPVAFGVAGIAFLLGSFAETFVALPFSEALIQRRGLDVRTTNAAFAGMLALGMLAFLGMAAAALPIAHAFATPELVPLILTQGLTCLLLGLRGVPEALLSRDLQFRALAIRNIISKLAAMAVAIALALQGAGPWSIVLSNVAFAFASTITVLAIAPRLPRPKPDLDATRSLLRFGVFSLADGMLWTATPRLFAFLVGHYQGVQALGLLAVGFRINDALGALISAVTARIALPIFARIAETPGQLSQAFQKGTRLTVMISTPVFVGLAFVSAEV</sequence>
<comment type="subcellular location">
    <subcellularLocation>
        <location evidence="1">Cell membrane</location>
        <topology evidence="1">Multi-pass membrane protein</topology>
    </subcellularLocation>
</comment>
<evidence type="ECO:0000313" key="9">
    <source>
        <dbReference type="Proteomes" id="UP000297972"/>
    </source>
</evidence>
<evidence type="ECO:0000256" key="6">
    <source>
        <dbReference type="ARBA" id="ARBA00023136"/>
    </source>
</evidence>
<dbReference type="Proteomes" id="UP000297972">
    <property type="component" value="Unassembled WGS sequence"/>
</dbReference>
<gene>
    <name evidence="8" type="ORF">E4L95_20895</name>
</gene>
<feature type="transmembrane region" description="Helical" evidence="7">
    <location>
        <begin position="110"/>
        <end position="130"/>
    </location>
</feature>
<protein>
    <recommendedName>
        <fullName evidence="10">Lipopolysaccharide biosynthesis protein</fullName>
    </recommendedName>
</protein>
<dbReference type="PANTHER" id="PTHR30250">
    <property type="entry name" value="PST FAMILY PREDICTED COLANIC ACID TRANSPORTER"/>
    <property type="match status" value="1"/>
</dbReference>
<evidence type="ECO:0000256" key="2">
    <source>
        <dbReference type="ARBA" id="ARBA00007430"/>
    </source>
</evidence>
<feature type="transmembrane region" description="Helical" evidence="7">
    <location>
        <begin position="80"/>
        <end position="104"/>
    </location>
</feature>
<comment type="caution">
    <text evidence="8">The sequence shown here is derived from an EMBL/GenBank/DDBJ whole genome shotgun (WGS) entry which is preliminary data.</text>
</comment>
<evidence type="ECO:0000256" key="3">
    <source>
        <dbReference type="ARBA" id="ARBA00022475"/>
    </source>
</evidence>
<keyword evidence="3" id="KW-1003">Cell membrane</keyword>
<reference evidence="8 9" key="1">
    <citation type="submission" date="2019-03" db="EMBL/GenBank/DDBJ databases">
        <authorList>
            <person name="Li J."/>
        </authorList>
    </citation>
    <scope>NUCLEOTIDE SEQUENCE [LARGE SCALE GENOMIC DNA]</scope>
    <source>
        <strain evidence="8 9">3058</strain>
    </source>
</reference>
<evidence type="ECO:0008006" key="10">
    <source>
        <dbReference type="Google" id="ProtNLM"/>
    </source>
</evidence>
<evidence type="ECO:0000313" key="8">
    <source>
        <dbReference type="EMBL" id="TGN42961.1"/>
    </source>
</evidence>
<dbReference type="GO" id="GO:0005886">
    <property type="term" value="C:plasma membrane"/>
    <property type="evidence" value="ECO:0007669"/>
    <property type="project" value="UniProtKB-SubCell"/>
</dbReference>
<keyword evidence="5 7" id="KW-1133">Transmembrane helix</keyword>
<dbReference type="InterPro" id="IPR050833">
    <property type="entry name" value="Poly_Biosynth_Transport"/>
</dbReference>
<organism evidence="8 9">
    <name type="scientific">Paracoccus liaowanqingii</name>
    <dbReference type="NCBI Taxonomy" id="2560053"/>
    <lineage>
        <taxon>Bacteria</taxon>
        <taxon>Pseudomonadati</taxon>
        <taxon>Pseudomonadota</taxon>
        <taxon>Alphaproteobacteria</taxon>
        <taxon>Rhodobacterales</taxon>
        <taxon>Paracoccaceae</taxon>
        <taxon>Paracoccus</taxon>
    </lineage>
</organism>
<keyword evidence="9" id="KW-1185">Reference proteome</keyword>
<proteinExistence type="inferred from homology"/>
<evidence type="ECO:0000256" key="5">
    <source>
        <dbReference type="ARBA" id="ARBA00022989"/>
    </source>
</evidence>
<accession>A0A4Z1C8S4</accession>
<feature type="transmembrane region" description="Helical" evidence="7">
    <location>
        <begin position="169"/>
        <end position="190"/>
    </location>
</feature>
<dbReference type="OrthoDB" id="7605542at2"/>
<feature type="transmembrane region" description="Helical" evidence="7">
    <location>
        <begin position="38"/>
        <end position="59"/>
    </location>
</feature>
<evidence type="ECO:0000256" key="1">
    <source>
        <dbReference type="ARBA" id="ARBA00004651"/>
    </source>
</evidence>
<keyword evidence="6 7" id="KW-0472">Membrane</keyword>